<reference evidence="2" key="1">
    <citation type="submission" date="2020-06" db="EMBL/GenBank/DDBJ databases">
        <title>WGS assembly of Ceratodon purpureus strain R40.</title>
        <authorList>
            <person name="Carey S.B."/>
            <person name="Jenkins J."/>
            <person name="Shu S."/>
            <person name="Lovell J.T."/>
            <person name="Sreedasyam A."/>
            <person name="Maumus F."/>
            <person name="Tiley G.P."/>
            <person name="Fernandez-Pozo N."/>
            <person name="Barry K."/>
            <person name="Chen C."/>
            <person name="Wang M."/>
            <person name="Lipzen A."/>
            <person name="Daum C."/>
            <person name="Saski C.A."/>
            <person name="Payton A.C."/>
            <person name="Mcbreen J.C."/>
            <person name="Conrad R.E."/>
            <person name="Kollar L.M."/>
            <person name="Olsson S."/>
            <person name="Huttunen S."/>
            <person name="Landis J.B."/>
            <person name="Wickett N.J."/>
            <person name="Johnson M.G."/>
            <person name="Rensing S.A."/>
            <person name="Grimwood J."/>
            <person name="Schmutz J."/>
            <person name="Mcdaniel S.F."/>
        </authorList>
    </citation>
    <scope>NUCLEOTIDE SEQUENCE</scope>
    <source>
        <strain evidence="2">R40</strain>
    </source>
</reference>
<dbReference type="AlphaFoldDB" id="A0A8T0HV11"/>
<protein>
    <submittedName>
        <fullName evidence="2">Uncharacterized protein</fullName>
    </submittedName>
</protein>
<comment type="caution">
    <text evidence="2">The sequence shown here is derived from an EMBL/GenBank/DDBJ whole genome shotgun (WGS) entry which is preliminary data.</text>
</comment>
<evidence type="ECO:0000313" key="3">
    <source>
        <dbReference type="Proteomes" id="UP000822688"/>
    </source>
</evidence>
<organism evidence="2 3">
    <name type="scientific">Ceratodon purpureus</name>
    <name type="common">Fire moss</name>
    <name type="synonym">Dicranum purpureum</name>
    <dbReference type="NCBI Taxonomy" id="3225"/>
    <lineage>
        <taxon>Eukaryota</taxon>
        <taxon>Viridiplantae</taxon>
        <taxon>Streptophyta</taxon>
        <taxon>Embryophyta</taxon>
        <taxon>Bryophyta</taxon>
        <taxon>Bryophytina</taxon>
        <taxon>Bryopsida</taxon>
        <taxon>Dicranidae</taxon>
        <taxon>Pseudoditrichales</taxon>
        <taxon>Ditrichaceae</taxon>
        <taxon>Ceratodon</taxon>
    </lineage>
</organism>
<proteinExistence type="predicted"/>
<dbReference type="Proteomes" id="UP000822688">
    <property type="component" value="Chromosome V"/>
</dbReference>
<evidence type="ECO:0000313" key="2">
    <source>
        <dbReference type="EMBL" id="KAG0574824.1"/>
    </source>
</evidence>
<gene>
    <name evidence="2" type="ORF">KC19_VG294900</name>
</gene>
<dbReference type="EMBL" id="CM026426">
    <property type="protein sequence ID" value="KAG0574824.1"/>
    <property type="molecule type" value="Genomic_DNA"/>
</dbReference>
<keyword evidence="3" id="KW-1185">Reference proteome</keyword>
<evidence type="ECO:0000256" key="1">
    <source>
        <dbReference type="SAM" id="MobiDB-lite"/>
    </source>
</evidence>
<accession>A0A8T0HV11</accession>
<feature type="region of interest" description="Disordered" evidence="1">
    <location>
        <begin position="1"/>
        <end position="46"/>
    </location>
</feature>
<name>A0A8T0HV11_CERPU</name>
<sequence length="88" mass="9234">MDAGGESAEGAAQENLGGEMQVEIGQVNDGGHGFDGAGDESLGGGRDSEVEIVRRRRCLQEEGDSDEDDEIEGCRACLLQLYCQVVGS</sequence>
<feature type="compositionally biased region" description="Gly residues" evidence="1">
    <location>
        <begin position="28"/>
        <end position="45"/>
    </location>
</feature>
<feature type="compositionally biased region" description="Low complexity" evidence="1">
    <location>
        <begin position="1"/>
        <end position="14"/>
    </location>
</feature>